<dbReference type="GO" id="GO:0000122">
    <property type="term" value="P:negative regulation of transcription by RNA polymerase II"/>
    <property type="evidence" value="ECO:0007669"/>
    <property type="project" value="EnsemblFungi"/>
</dbReference>
<reference key="2">
    <citation type="submission" date="2011-08" db="EMBL/GenBank/DDBJ databases">
        <title>Genome sequence of Naumovozyma castellii.</title>
        <authorList>
            <person name="Gordon J.L."/>
            <person name="Armisen D."/>
            <person name="Proux-Wera E."/>
            <person name="OhEigeartaigh S.S."/>
            <person name="Byrne K.P."/>
            <person name="Wolfe K.H."/>
        </authorList>
    </citation>
    <scope>NUCLEOTIDE SEQUENCE</scope>
    <source>
        <strain>Type strain:CBS 4309</strain>
    </source>
</reference>
<dbReference type="GO" id="GO:0043328">
    <property type="term" value="P:protein transport to vacuole involved in ubiquitin-dependent protein catabolic process via the multivesicular body sorting pathway"/>
    <property type="evidence" value="ECO:0007669"/>
    <property type="project" value="EnsemblFungi"/>
</dbReference>
<dbReference type="Gene3D" id="6.10.140.180">
    <property type="match status" value="1"/>
</dbReference>
<evidence type="ECO:0000256" key="1">
    <source>
        <dbReference type="ARBA" id="ARBA00004481"/>
    </source>
</evidence>
<evidence type="ECO:0000256" key="8">
    <source>
        <dbReference type="ARBA" id="ARBA00023136"/>
    </source>
</evidence>
<dbReference type="PANTHER" id="PTHR12806">
    <property type="entry name" value="EAP30 SUBUNIT OF ELL COMPLEX"/>
    <property type="match status" value="1"/>
</dbReference>
<evidence type="ECO:0000256" key="5">
    <source>
        <dbReference type="ARBA" id="ARBA00022490"/>
    </source>
</evidence>
<dbReference type="InterPro" id="IPR036390">
    <property type="entry name" value="WH_DNA-bd_sf"/>
</dbReference>
<dbReference type="Gene3D" id="1.10.10.10">
    <property type="entry name" value="Winged helix-like DNA-binding domain superfamily/Winged helix DNA-binding domain"/>
    <property type="match status" value="2"/>
</dbReference>
<keyword evidence="4 9" id="KW-0813">Transport</keyword>
<dbReference type="GO" id="GO:0000814">
    <property type="term" value="C:ESCRT II complex"/>
    <property type="evidence" value="ECO:0007669"/>
    <property type="project" value="UniProtKB-UniRule"/>
</dbReference>
<dbReference type="EMBL" id="HE576753">
    <property type="protein sequence ID" value="CCC68562.1"/>
    <property type="molecule type" value="Genomic_DNA"/>
</dbReference>
<dbReference type="PANTHER" id="PTHR12806:SF0">
    <property type="entry name" value="VACUOLAR-SORTING PROTEIN SNF8"/>
    <property type="match status" value="1"/>
</dbReference>
<dbReference type="STRING" id="1064592.G0V9E6"/>
<dbReference type="PIRSF" id="PIRSF017215">
    <property type="entry name" value="ESCRT2_Vps22"/>
    <property type="match status" value="1"/>
</dbReference>
<accession>G0V9E6</accession>
<dbReference type="InterPro" id="IPR016689">
    <property type="entry name" value="ESCRT-2_cplx_Snf8"/>
</dbReference>
<keyword evidence="7 9" id="KW-0653">Protein transport</keyword>
<dbReference type="SUPFAM" id="SSF46785">
    <property type="entry name" value="Winged helix' DNA-binding domain"/>
    <property type="match status" value="2"/>
</dbReference>
<evidence type="ECO:0000313" key="10">
    <source>
        <dbReference type="EMBL" id="CCC68562.1"/>
    </source>
</evidence>
<evidence type="ECO:0000256" key="2">
    <source>
        <dbReference type="ARBA" id="ARBA00004496"/>
    </source>
</evidence>
<dbReference type="FunCoup" id="G0V9E6">
    <property type="interactions" value="700"/>
</dbReference>
<dbReference type="OMA" id="QIVEVCM"/>
<dbReference type="GO" id="GO:0006623">
    <property type="term" value="P:protein targeting to vacuole"/>
    <property type="evidence" value="ECO:0007669"/>
    <property type="project" value="EnsemblFungi"/>
</dbReference>
<comment type="similarity">
    <text evidence="3 9">Belongs to the SNF8 family.</text>
</comment>
<dbReference type="Proteomes" id="UP000001640">
    <property type="component" value="Chromosome 2"/>
</dbReference>
<dbReference type="KEGG" id="ncs:NCAS_0B04780"/>
<dbReference type="InterPro" id="IPR036388">
    <property type="entry name" value="WH-like_DNA-bd_sf"/>
</dbReference>
<dbReference type="GO" id="GO:0016604">
    <property type="term" value="C:nuclear body"/>
    <property type="evidence" value="ECO:0007669"/>
    <property type="project" value="EnsemblFungi"/>
</dbReference>
<dbReference type="GO" id="GO:1904669">
    <property type="term" value="P:ATP export"/>
    <property type="evidence" value="ECO:0007669"/>
    <property type="project" value="EnsemblFungi"/>
</dbReference>
<dbReference type="InParanoid" id="G0V9E6"/>
<reference evidence="10 11" key="1">
    <citation type="journal article" date="2011" name="Proc. Natl. Acad. Sci. U.S.A.">
        <title>Evolutionary erosion of yeast sex chromosomes by mating-type switching accidents.</title>
        <authorList>
            <person name="Gordon J.L."/>
            <person name="Armisen D."/>
            <person name="Proux-Wera E."/>
            <person name="Oheigeartaigh S.S."/>
            <person name="Byrne K.P."/>
            <person name="Wolfe K.H."/>
        </authorList>
    </citation>
    <scope>NUCLEOTIDE SEQUENCE [LARGE SCALE GENOMIC DNA]</scope>
    <source>
        <strain evidence="11">ATCC 76901 / BCRC 22586 / CBS 4309 / NBRC 1992 / NRRL Y-12630</strain>
    </source>
</reference>
<comment type="subcellular location">
    <subcellularLocation>
        <location evidence="2">Cytoplasm</location>
    </subcellularLocation>
    <subcellularLocation>
        <location evidence="1">Endosome membrane</location>
        <topology evidence="1">Peripheral membrane protein</topology>
    </subcellularLocation>
</comment>
<proteinExistence type="inferred from homology"/>
<comment type="function">
    <text evidence="9">Component of the endosomal sorting complex required for transport II (ESCRT-II), which is required for multivesicular body (MVB) formation and sorting of endosomal cargo proteins into MVBs.</text>
</comment>
<keyword evidence="6" id="KW-0967">Endosome</keyword>
<keyword evidence="11" id="KW-1185">Reference proteome</keyword>
<organism evidence="10 11">
    <name type="scientific">Naumovozyma castellii</name>
    <name type="common">Yeast</name>
    <name type="synonym">Saccharomyces castellii</name>
    <dbReference type="NCBI Taxonomy" id="27288"/>
    <lineage>
        <taxon>Eukaryota</taxon>
        <taxon>Fungi</taxon>
        <taxon>Dikarya</taxon>
        <taxon>Ascomycota</taxon>
        <taxon>Saccharomycotina</taxon>
        <taxon>Saccharomycetes</taxon>
        <taxon>Saccharomycetales</taxon>
        <taxon>Saccharomycetaceae</taxon>
        <taxon>Naumovozyma</taxon>
    </lineage>
</organism>
<gene>
    <name evidence="10" type="primary">NCAS0B04780</name>
    <name evidence="10" type="ordered locus">NCAS_0B04780</name>
</gene>
<dbReference type="OrthoDB" id="283883at2759"/>
<dbReference type="FunFam" id="1.10.10.10:FF:000397">
    <property type="entry name" value="Vacuolar-sorting protein SNF8"/>
    <property type="match status" value="1"/>
</dbReference>
<evidence type="ECO:0000256" key="3">
    <source>
        <dbReference type="ARBA" id="ARBA00009834"/>
    </source>
</evidence>
<dbReference type="GeneID" id="96902120"/>
<dbReference type="AlphaFoldDB" id="G0V9E6"/>
<dbReference type="RefSeq" id="XP_003674934.1">
    <property type="nucleotide sequence ID" value="XM_003674886.1"/>
</dbReference>
<keyword evidence="8" id="KW-0472">Membrane</keyword>
<sequence>MKQFGVAAFDTLEKEKYEGIGTDLLKRQSLELQEQLKIFQERLTVFADKHNDELKENPEFREKFMHMCSSIGIDPLSLFNKDKHLFNVNDFYYELCVKVIEVCRQTKDINGGVISFDELAKGYFKDMAIETADLEKAIDMLSALDGGFEIFRIRGKKFLRSVPNELTSDQTQILEICSILGYASVSLLKANLEWRNVRSRAVLDEMVANGLLWVDNQAGPEIHYWDPSWITTGLENNE</sequence>
<comment type="subunit">
    <text evidence="9">Component of the endosomal sorting complex required for transport II (ESCRT-II).</text>
</comment>
<protein>
    <recommendedName>
        <fullName evidence="9">Vacuolar-sorting protein SNF8</fullName>
    </recommendedName>
</protein>
<dbReference type="eggNOG" id="KOG3341">
    <property type="taxonomic scope" value="Eukaryota"/>
</dbReference>
<evidence type="ECO:0000256" key="6">
    <source>
        <dbReference type="ARBA" id="ARBA00022753"/>
    </source>
</evidence>
<evidence type="ECO:0000313" key="11">
    <source>
        <dbReference type="Proteomes" id="UP000001640"/>
    </source>
</evidence>
<name>G0V9E6_NAUCA</name>
<dbReference type="GO" id="GO:0000742">
    <property type="term" value="P:karyogamy involved in conjugation with cellular fusion"/>
    <property type="evidence" value="ECO:0007669"/>
    <property type="project" value="EnsemblFungi"/>
</dbReference>
<keyword evidence="5" id="KW-0963">Cytoplasm</keyword>
<dbReference type="InterPro" id="IPR040608">
    <property type="entry name" value="Snf8/Vps36"/>
</dbReference>
<evidence type="ECO:0000256" key="7">
    <source>
        <dbReference type="ARBA" id="ARBA00022927"/>
    </source>
</evidence>
<evidence type="ECO:0000256" key="4">
    <source>
        <dbReference type="ARBA" id="ARBA00022448"/>
    </source>
</evidence>
<dbReference type="HOGENOM" id="CLU_070147_0_1_1"/>
<dbReference type="Pfam" id="PF04157">
    <property type="entry name" value="EAP30"/>
    <property type="match status" value="1"/>
</dbReference>
<evidence type="ECO:0000256" key="9">
    <source>
        <dbReference type="PIRNR" id="PIRNR017215"/>
    </source>
</evidence>